<proteinExistence type="predicted"/>
<organism evidence="1 2">
    <name type="scientific">Micromonospora andamanensis</name>
    <dbReference type="NCBI Taxonomy" id="1287068"/>
    <lineage>
        <taxon>Bacteria</taxon>
        <taxon>Bacillati</taxon>
        <taxon>Actinomycetota</taxon>
        <taxon>Actinomycetes</taxon>
        <taxon>Micromonosporales</taxon>
        <taxon>Micromonosporaceae</taxon>
        <taxon>Micromonospora</taxon>
    </lineage>
</organism>
<comment type="caution">
    <text evidence="1">The sequence shown here is derived from an EMBL/GenBank/DDBJ whole genome shotgun (WGS) entry which is preliminary data.</text>
</comment>
<dbReference type="SUPFAM" id="SSF47336">
    <property type="entry name" value="ACP-like"/>
    <property type="match status" value="1"/>
</dbReference>
<name>A0ABQ4HZN4_9ACTN</name>
<reference evidence="1 2" key="1">
    <citation type="submission" date="2021-01" db="EMBL/GenBank/DDBJ databases">
        <title>Whole genome shotgun sequence of Verrucosispora andamanensis NBRC 109075.</title>
        <authorList>
            <person name="Komaki H."/>
            <person name="Tamura T."/>
        </authorList>
    </citation>
    <scope>NUCLEOTIDE SEQUENCE [LARGE SCALE GENOMIC DNA]</scope>
    <source>
        <strain evidence="1 2">NBRC 109075</strain>
    </source>
</reference>
<keyword evidence="2" id="KW-1185">Reference proteome</keyword>
<evidence type="ECO:0008006" key="3">
    <source>
        <dbReference type="Google" id="ProtNLM"/>
    </source>
</evidence>
<dbReference type="Proteomes" id="UP000647017">
    <property type="component" value="Unassembled WGS sequence"/>
</dbReference>
<protein>
    <recommendedName>
        <fullName evidence="3">Acyl carrier protein</fullName>
    </recommendedName>
</protein>
<dbReference type="RefSeq" id="WP_204010473.1">
    <property type="nucleotide sequence ID" value="NZ_BOOZ01000026.1"/>
</dbReference>
<gene>
    <name evidence="1" type="ORF">Van01_42890</name>
</gene>
<evidence type="ECO:0000313" key="2">
    <source>
        <dbReference type="Proteomes" id="UP000647017"/>
    </source>
</evidence>
<dbReference type="Gene3D" id="1.10.1200.10">
    <property type="entry name" value="ACP-like"/>
    <property type="match status" value="1"/>
</dbReference>
<dbReference type="InterPro" id="IPR036736">
    <property type="entry name" value="ACP-like_sf"/>
</dbReference>
<sequence length="82" mass="9647">MIGQAEFIRIVRDELRLPLADPDLEHSFDQEVNWRSLHRVRLFVAMEQHAGRRPEVGTLFEERTVRGIYTVFAEQADGRRDP</sequence>
<evidence type="ECO:0000313" key="1">
    <source>
        <dbReference type="EMBL" id="GIJ11075.1"/>
    </source>
</evidence>
<accession>A0ABQ4HZN4</accession>
<dbReference type="EMBL" id="BOOZ01000026">
    <property type="protein sequence ID" value="GIJ11075.1"/>
    <property type="molecule type" value="Genomic_DNA"/>
</dbReference>